<dbReference type="Proteomes" id="UP000658656">
    <property type="component" value="Unassembled WGS sequence"/>
</dbReference>
<keyword evidence="2" id="KW-0472">Membrane</keyword>
<feature type="transmembrane region" description="Helical" evidence="2">
    <location>
        <begin position="6"/>
        <end position="27"/>
    </location>
</feature>
<keyword evidence="2" id="KW-0812">Transmembrane</keyword>
<keyword evidence="2" id="KW-1133">Transmembrane helix</keyword>
<organism evidence="3 4">
    <name type="scientific">Amycolatopsis bartoniae</name>
    <dbReference type="NCBI Taxonomy" id="941986"/>
    <lineage>
        <taxon>Bacteria</taxon>
        <taxon>Bacillati</taxon>
        <taxon>Actinomycetota</taxon>
        <taxon>Actinomycetes</taxon>
        <taxon>Pseudonocardiales</taxon>
        <taxon>Pseudonocardiaceae</taxon>
        <taxon>Amycolatopsis</taxon>
    </lineage>
</organism>
<accession>A0A8H9IX98</accession>
<reference evidence="3" key="1">
    <citation type="journal article" date="2014" name="Int. J. Syst. Evol. Microbiol.">
        <title>Complete genome sequence of Corynebacterium casei LMG S-19264T (=DSM 44701T), isolated from a smear-ripened cheese.</title>
        <authorList>
            <consortium name="US DOE Joint Genome Institute (JGI-PGF)"/>
            <person name="Walter F."/>
            <person name="Albersmeier A."/>
            <person name="Kalinowski J."/>
            <person name="Ruckert C."/>
        </authorList>
    </citation>
    <scope>NUCLEOTIDE SEQUENCE</scope>
    <source>
        <strain evidence="3">CGMCC 4.7679</strain>
    </source>
</reference>
<feature type="region of interest" description="Disordered" evidence="1">
    <location>
        <begin position="64"/>
        <end position="85"/>
    </location>
</feature>
<evidence type="ECO:0000256" key="1">
    <source>
        <dbReference type="SAM" id="MobiDB-lite"/>
    </source>
</evidence>
<protein>
    <recommendedName>
        <fullName evidence="5">Secreted protein</fullName>
    </recommendedName>
</protein>
<evidence type="ECO:0000313" key="4">
    <source>
        <dbReference type="Proteomes" id="UP000658656"/>
    </source>
</evidence>
<reference evidence="3" key="2">
    <citation type="submission" date="2020-09" db="EMBL/GenBank/DDBJ databases">
        <authorList>
            <person name="Sun Q."/>
            <person name="Zhou Y."/>
        </authorList>
    </citation>
    <scope>NUCLEOTIDE SEQUENCE</scope>
    <source>
        <strain evidence="3">CGMCC 4.7679</strain>
    </source>
</reference>
<comment type="caution">
    <text evidence="3">The sequence shown here is derived from an EMBL/GenBank/DDBJ whole genome shotgun (WGS) entry which is preliminary data.</text>
</comment>
<dbReference type="AlphaFoldDB" id="A0A8H9IX98"/>
<feature type="compositionally biased region" description="Low complexity" evidence="1">
    <location>
        <begin position="73"/>
        <end position="85"/>
    </location>
</feature>
<gene>
    <name evidence="3" type="ORF">GCM10017566_31450</name>
</gene>
<evidence type="ECO:0008006" key="5">
    <source>
        <dbReference type="Google" id="ProtNLM"/>
    </source>
</evidence>
<name>A0A8H9IX98_9PSEU</name>
<proteinExistence type="predicted"/>
<evidence type="ECO:0000313" key="3">
    <source>
        <dbReference type="EMBL" id="GHF56041.1"/>
    </source>
</evidence>
<keyword evidence="4" id="KW-1185">Reference proteome</keyword>
<evidence type="ECO:0000256" key="2">
    <source>
        <dbReference type="SAM" id="Phobius"/>
    </source>
</evidence>
<dbReference type="EMBL" id="BNAV01000004">
    <property type="protein sequence ID" value="GHF56041.1"/>
    <property type="molecule type" value="Genomic_DNA"/>
</dbReference>
<sequence>MRTLDTMTGFVVTVALFAVILGGLPLLARHVRRTGVGGGLLGPLEEVWGYPDAHRARFEIEAQVERRAPAPSPGDSPDAGNGSAT</sequence>